<evidence type="ECO:0000313" key="10">
    <source>
        <dbReference type="EMBL" id="HEB97015.1"/>
    </source>
</evidence>
<keyword evidence="3 8" id="KW-0132">Cell division</keyword>
<dbReference type="PANTHER" id="PTHR37479:SF1">
    <property type="entry name" value="CELL DIVISION PROTEIN FTSL"/>
    <property type="match status" value="1"/>
</dbReference>
<evidence type="ECO:0000256" key="1">
    <source>
        <dbReference type="ARBA" id="ARBA00004401"/>
    </source>
</evidence>
<evidence type="ECO:0000256" key="8">
    <source>
        <dbReference type="HAMAP-Rule" id="MF_00910"/>
    </source>
</evidence>
<dbReference type="NCBIfam" id="TIGR02209">
    <property type="entry name" value="ftsL_broad"/>
    <property type="match status" value="1"/>
</dbReference>
<comment type="similarity">
    <text evidence="8">Belongs to the FtsL family.</text>
</comment>
<comment type="function">
    <text evidence="8">Essential cell division protein. May link together the upstream cell division proteins, which are predominantly cytoplasmic, with the downstream cell division proteins, which are predominantly periplasmic.</text>
</comment>
<evidence type="ECO:0000256" key="7">
    <source>
        <dbReference type="ARBA" id="ARBA00023306"/>
    </source>
</evidence>
<dbReference type="EMBL" id="DRKP01000137">
    <property type="protein sequence ID" value="HEB97015.1"/>
    <property type="molecule type" value="Genomic_DNA"/>
</dbReference>
<comment type="subcellular location">
    <subcellularLocation>
        <location evidence="8">Cell inner membrane</location>
        <topology evidence="8">Single-pass type II membrane protein</topology>
    </subcellularLocation>
    <subcellularLocation>
        <location evidence="1">Cell membrane</location>
        <topology evidence="1">Single-pass type II membrane protein</topology>
    </subcellularLocation>
    <text evidence="8">Localizes to the division septum where it forms a ring structure.</text>
</comment>
<keyword evidence="2 8" id="KW-1003">Cell membrane</keyword>
<evidence type="ECO:0000256" key="3">
    <source>
        <dbReference type="ARBA" id="ARBA00022618"/>
    </source>
</evidence>
<keyword evidence="4 8" id="KW-0812">Transmembrane</keyword>
<dbReference type="GO" id="GO:0005886">
    <property type="term" value="C:plasma membrane"/>
    <property type="evidence" value="ECO:0007669"/>
    <property type="project" value="UniProtKB-SubCell"/>
</dbReference>
<dbReference type="AlphaFoldDB" id="A0A831RLZ7"/>
<dbReference type="Pfam" id="PF04999">
    <property type="entry name" value="FtsL"/>
    <property type="match status" value="1"/>
</dbReference>
<evidence type="ECO:0000256" key="2">
    <source>
        <dbReference type="ARBA" id="ARBA00022475"/>
    </source>
</evidence>
<comment type="caution">
    <text evidence="10">The sequence shown here is derived from an EMBL/GenBank/DDBJ whole genome shotgun (WGS) entry which is preliminary data.</text>
</comment>
<name>A0A831RLZ7_9GAMM</name>
<keyword evidence="6 8" id="KW-0472">Membrane</keyword>
<keyword evidence="7 8" id="KW-0131">Cell cycle</keyword>
<keyword evidence="8" id="KW-0997">Cell inner membrane</keyword>
<accession>A0A831RLZ7</accession>
<sequence length="90" mass="10211">MSRRTLLLILLLGAGVLASSVAVVYAKYSSRRHFVELQGLRARQDALEVEWSRLQLEQGAWSTNGRVERIARDRLKMHIPSADEVVVIRP</sequence>
<evidence type="ECO:0000256" key="6">
    <source>
        <dbReference type="ARBA" id="ARBA00023136"/>
    </source>
</evidence>
<comment type="subunit">
    <text evidence="8">Part of a complex composed of FtsB, FtsL and FtsQ.</text>
</comment>
<dbReference type="HAMAP" id="MF_00910">
    <property type="entry name" value="FtsL"/>
    <property type="match status" value="1"/>
</dbReference>
<dbReference type="GO" id="GO:0043093">
    <property type="term" value="P:FtsZ-dependent cytokinesis"/>
    <property type="evidence" value="ECO:0007669"/>
    <property type="project" value="UniProtKB-UniRule"/>
</dbReference>
<keyword evidence="5 8" id="KW-1133">Transmembrane helix</keyword>
<dbReference type="GO" id="GO:0032153">
    <property type="term" value="C:cell division site"/>
    <property type="evidence" value="ECO:0007669"/>
    <property type="project" value="UniProtKB-UniRule"/>
</dbReference>
<protein>
    <recommendedName>
        <fullName evidence="8 9">Cell division protein FtsL</fullName>
    </recommendedName>
</protein>
<reference evidence="10" key="1">
    <citation type="journal article" date="2020" name="mSystems">
        <title>Genome- and Community-Level Interaction Insights into Carbon Utilization and Element Cycling Functions of Hydrothermarchaeota in Hydrothermal Sediment.</title>
        <authorList>
            <person name="Zhou Z."/>
            <person name="Liu Y."/>
            <person name="Xu W."/>
            <person name="Pan J."/>
            <person name="Luo Z.H."/>
            <person name="Li M."/>
        </authorList>
    </citation>
    <scope>NUCLEOTIDE SEQUENCE [LARGE SCALE GENOMIC DNA]</scope>
    <source>
        <strain evidence="10">HyVt-443</strain>
    </source>
</reference>
<dbReference type="Proteomes" id="UP000886251">
    <property type="component" value="Unassembled WGS sequence"/>
</dbReference>
<evidence type="ECO:0000256" key="5">
    <source>
        <dbReference type="ARBA" id="ARBA00022989"/>
    </source>
</evidence>
<proteinExistence type="inferred from homology"/>
<evidence type="ECO:0000256" key="4">
    <source>
        <dbReference type="ARBA" id="ARBA00022692"/>
    </source>
</evidence>
<gene>
    <name evidence="8 10" type="primary">ftsL</name>
    <name evidence="10" type="ORF">ENI96_11370</name>
</gene>
<organism evidence="10">
    <name type="scientific">Sedimenticola thiotaurini</name>
    <dbReference type="NCBI Taxonomy" id="1543721"/>
    <lineage>
        <taxon>Bacteria</taxon>
        <taxon>Pseudomonadati</taxon>
        <taxon>Pseudomonadota</taxon>
        <taxon>Gammaproteobacteria</taxon>
        <taxon>Chromatiales</taxon>
        <taxon>Sedimenticolaceae</taxon>
        <taxon>Sedimenticola</taxon>
    </lineage>
</organism>
<dbReference type="PANTHER" id="PTHR37479">
    <property type="entry name" value="CELL DIVISION PROTEIN FTSL"/>
    <property type="match status" value="1"/>
</dbReference>
<evidence type="ECO:0000256" key="9">
    <source>
        <dbReference type="NCBIfam" id="TIGR02209"/>
    </source>
</evidence>
<dbReference type="InterPro" id="IPR011922">
    <property type="entry name" value="Cell_div_FtsL"/>
</dbReference>